<dbReference type="PANTHER" id="PTHR11437:SF10">
    <property type="entry name" value="ANGIOGENIN-RELATED"/>
    <property type="match status" value="1"/>
</dbReference>
<comment type="similarity">
    <text evidence="2">Belongs to the pancreatic ribonuclease family.</text>
</comment>
<dbReference type="Proteomes" id="UP000297703">
    <property type="component" value="Unassembled WGS sequence"/>
</dbReference>
<dbReference type="InterPro" id="IPR001427">
    <property type="entry name" value="RNaseA"/>
</dbReference>
<organism evidence="7 8">
    <name type="scientific">Platysternon megacephalum</name>
    <name type="common">big-headed turtle</name>
    <dbReference type="NCBI Taxonomy" id="55544"/>
    <lineage>
        <taxon>Eukaryota</taxon>
        <taxon>Metazoa</taxon>
        <taxon>Chordata</taxon>
        <taxon>Craniata</taxon>
        <taxon>Vertebrata</taxon>
        <taxon>Euteleostomi</taxon>
        <taxon>Archelosauria</taxon>
        <taxon>Testudinata</taxon>
        <taxon>Testudines</taxon>
        <taxon>Cryptodira</taxon>
        <taxon>Durocryptodira</taxon>
        <taxon>Testudinoidea</taxon>
        <taxon>Platysternidae</taxon>
        <taxon>Platysternon</taxon>
    </lineage>
</organism>
<dbReference type="AlphaFoldDB" id="A0A4D9E8D1"/>
<dbReference type="PANTHER" id="PTHR11437">
    <property type="entry name" value="RIBONUCLEASE"/>
    <property type="match status" value="1"/>
</dbReference>
<keyword evidence="3" id="KW-0964">Secreted</keyword>
<dbReference type="EMBL" id="QXTE01000146">
    <property type="protein sequence ID" value="TFK04092.1"/>
    <property type="molecule type" value="Genomic_DNA"/>
</dbReference>
<dbReference type="SUPFAM" id="SSF54076">
    <property type="entry name" value="RNase A-like"/>
    <property type="match status" value="1"/>
</dbReference>
<sequence length="97" mass="11076">MKTRMGPGLLPLIFLLPACLAAARRETPYEQFQQQHVDTSGSWEPDPNHYCNLMMPRRNMMVSICQDFNSFIHGALARITSGGTRHHGNFYYSNSPF</sequence>
<dbReference type="SMART" id="SM00092">
    <property type="entry name" value="RNAse_Pc"/>
    <property type="match status" value="1"/>
</dbReference>
<proteinExistence type="inferred from homology"/>
<comment type="subcellular location">
    <subcellularLocation>
        <location evidence="1">Secreted</location>
    </subcellularLocation>
</comment>
<keyword evidence="8" id="KW-1185">Reference proteome</keyword>
<reference evidence="7 8" key="2">
    <citation type="submission" date="2019-04" db="EMBL/GenBank/DDBJ databases">
        <title>The genome sequence of big-headed turtle.</title>
        <authorList>
            <person name="Gong S."/>
        </authorList>
    </citation>
    <scope>NUCLEOTIDE SEQUENCE [LARGE SCALE GENOMIC DNA]</scope>
    <source>
        <strain evidence="7">DO16091913</strain>
        <tissue evidence="7">Muscle</tissue>
    </source>
</reference>
<keyword evidence="5" id="KW-0732">Signal</keyword>
<dbReference type="GO" id="GO:0050830">
    <property type="term" value="P:defense response to Gram-positive bacterium"/>
    <property type="evidence" value="ECO:0007669"/>
    <property type="project" value="TreeGrafter"/>
</dbReference>
<dbReference type="GO" id="GO:0003676">
    <property type="term" value="F:nucleic acid binding"/>
    <property type="evidence" value="ECO:0007669"/>
    <property type="project" value="InterPro"/>
</dbReference>
<feature type="chain" id="PRO_5020021343" evidence="5">
    <location>
        <begin position="24"/>
        <end position="97"/>
    </location>
</feature>
<dbReference type="GO" id="GO:0005576">
    <property type="term" value="C:extracellular region"/>
    <property type="evidence" value="ECO:0007669"/>
    <property type="project" value="UniProtKB-SubCell"/>
</dbReference>
<gene>
    <name evidence="7" type="ORF">DR999_PMT13456</name>
</gene>
<evidence type="ECO:0000256" key="5">
    <source>
        <dbReference type="SAM" id="SignalP"/>
    </source>
</evidence>
<evidence type="ECO:0000256" key="1">
    <source>
        <dbReference type="ARBA" id="ARBA00004613"/>
    </source>
</evidence>
<evidence type="ECO:0000256" key="4">
    <source>
        <dbReference type="ARBA" id="ARBA00023157"/>
    </source>
</evidence>
<reference evidence="7 8" key="1">
    <citation type="submission" date="2019-04" db="EMBL/GenBank/DDBJ databases">
        <title>Draft genome of the big-headed turtle Platysternon megacephalum.</title>
        <authorList>
            <person name="Gong S."/>
        </authorList>
    </citation>
    <scope>NUCLEOTIDE SEQUENCE [LARGE SCALE GENOMIC DNA]</scope>
    <source>
        <strain evidence="7">DO16091913</strain>
        <tissue evidence="7">Muscle</tissue>
    </source>
</reference>
<evidence type="ECO:0000259" key="6">
    <source>
        <dbReference type="SMART" id="SM00092"/>
    </source>
</evidence>
<evidence type="ECO:0000313" key="7">
    <source>
        <dbReference type="EMBL" id="TFK04092.1"/>
    </source>
</evidence>
<protein>
    <submittedName>
        <fullName evidence="7">Cytochrome c oxidase assembly protein COX14</fullName>
    </submittedName>
</protein>
<name>A0A4D9E8D1_9SAUR</name>
<dbReference type="STRING" id="55544.A0A4D9E8D1"/>
<evidence type="ECO:0000313" key="8">
    <source>
        <dbReference type="Proteomes" id="UP000297703"/>
    </source>
</evidence>
<dbReference type="InterPro" id="IPR023412">
    <property type="entry name" value="RNaseA_domain"/>
</dbReference>
<comment type="caution">
    <text evidence="7">The sequence shown here is derived from an EMBL/GenBank/DDBJ whole genome shotgun (WGS) entry which is preliminary data.</text>
</comment>
<dbReference type="InterPro" id="IPR036816">
    <property type="entry name" value="RNaseA-like_dom_sf"/>
</dbReference>
<feature type="signal peptide" evidence="5">
    <location>
        <begin position="1"/>
        <end position="23"/>
    </location>
</feature>
<feature type="domain" description="Ribonuclease A-domain" evidence="6">
    <location>
        <begin position="25"/>
        <end position="97"/>
    </location>
</feature>
<accession>A0A4D9E8D1</accession>
<dbReference type="GO" id="GO:0004540">
    <property type="term" value="F:RNA nuclease activity"/>
    <property type="evidence" value="ECO:0007669"/>
    <property type="project" value="TreeGrafter"/>
</dbReference>
<dbReference type="Pfam" id="PF00074">
    <property type="entry name" value="RnaseA"/>
    <property type="match status" value="1"/>
</dbReference>
<evidence type="ECO:0000256" key="2">
    <source>
        <dbReference type="ARBA" id="ARBA00005600"/>
    </source>
</evidence>
<evidence type="ECO:0000256" key="3">
    <source>
        <dbReference type="ARBA" id="ARBA00022525"/>
    </source>
</evidence>
<keyword evidence="4" id="KW-1015">Disulfide bond</keyword>
<dbReference type="Gene3D" id="3.10.130.10">
    <property type="entry name" value="Ribonuclease A-like domain"/>
    <property type="match status" value="1"/>
</dbReference>